<organism evidence="3 4">
    <name type="scientific">Pontibacter qinzhouensis</name>
    <dbReference type="NCBI Taxonomy" id="2603253"/>
    <lineage>
        <taxon>Bacteria</taxon>
        <taxon>Pseudomonadati</taxon>
        <taxon>Bacteroidota</taxon>
        <taxon>Cytophagia</taxon>
        <taxon>Cytophagales</taxon>
        <taxon>Hymenobacteraceae</taxon>
        <taxon>Pontibacter</taxon>
    </lineage>
</organism>
<dbReference type="InterPro" id="IPR029063">
    <property type="entry name" value="SAM-dependent_MTases_sf"/>
</dbReference>
<sequence>MTKLKPNLPDRGFDRIAPFYDVLAGLVFGNELQQAQNALLPFVQAKQRVLIIGGGSGKLLEQMLRTCQPLQVLYLEASPVMLRLAQQRFAKLEAAGATVEFRLGTEAALQETELFDTIITPFLLDLFPPHRLQGLMSRLARSLDQNGQWLFTDFWPVATPAPWWQQVLLKSMYIFFGIVSQVEARSLPDFKNHFEQLQLQEVYTKPFLKGLVQTKVFRKTPPQHQVTLGAKNSRTAPEGHFD</sequence>
<feature type="region of interest" description="Disordered" evidence="1">
    <location>
        <begin position="223"/>
        <end position="242"/>
    </location>
</feature>
<evidence type="ECO:0000313" key="3">
    <source>
        <dbReference type="EMBL" id="TXK52068.1"/>
    </source>
</evidence>
<dbReference type="CDD" id="cd02440">
    <property type="entry name" value="AdoMet_MTases"/>
    <property type="match status" value="1"/>
</dbReference>
<proteinExistence type="predicted"/>
<evidence type="ECO:0000313" key="4">
    <source>
        <dbReference type="Proteomes" id="UP000321926"/>
    </source>
</evidence>
<evidence type="ECO:0000259" key="2">
    <source>
        <dbReference type="Pfam" id="PF13649"/>
    </source>
</evidence>
<dbReference type="AlphaFoldDB" id="A0A5C8KFB2"/>
<accession>A0A5C8KFB2</accession>
<dbReference type="InterPro" id="IPR041698">
    <property type="entry name" value="Methyltransf_25"/>
</dbReference>
<name>A0A5C8KFB2_9BACT</name>
<keyword evidence="3" id="KW-0489">Methyltransferase</keyword>
<dbReference type="SUPFAM" id="SSF53335">
    <property type="entry name" value="S-adenosyl-L-methionine-dependent methyltransferases"/>
    <property type="match status" value="1"/>
</dbReference>
<evidence type="ECO:0000256" key="1">
    <source>
        <dbReference type="SAM" id="MobiDB-lite"/>
    </source>
</evidence>
<dbReference type="Gene3D" id="3.40.50.150">
    <property type="entry name" value="Vaccinia Virus protein VP39"/>
    <property type="match status" value="1"/>
</dbReference>
<feature type="compositionally biased region" description="Polar residues" evidence="1">
    <location>
        <begin position="223"/>
        <end position="235"/>
    </location>
</feature>
<keyword evidence="4" id="KW-1185">Reference proteome</keyword>
<reference evidence="3 4" key="1">
    <citation type="submission" date="2019-08" db="EMBL/GenBank/DDBJ databases">
        <authorList>
            <person name="Shi S."/>
        </authorList>
    </citation>
    <scope>NUCLEOTIDE SEQUENCE [LARGE SCALE GENOMIC DNA]</scope>
    <source>
        <strain evidence="3 4">GY10130</strain>
    </source>
</reference>
<dbReference type="OrthoDB" id="836632at2"/>
<dbReference type="Proteomes" id="UP000321926">
    <property type="component" value="Unassembled WGS sequence"/>
</dbReference>
<protein>
    <submittedName>
        <fullName evidence="3">Class I SAM-dependent methyltransferase</fullName>
    </submittedName>
</protein>
<dbReference type="Pfam" id="PF13649">
    <property type="entry name" value="Methyltransf_25"/>
    <property type="match status" value="1"/>
</dbReference>
<feature type="domain" description="Methyltransferase" evidence="2">
    <location>
        <begin position="49"/>
        <end position="147"/>
    </location>
</feature>
<dbReference type="EMBL" id="VRTY01000005">
    <property type="protein sequence ID" value="TXK52068.1"/>
    <property type="molecule type" value="Genomic_DNA"/>
</dbReference>
<dbReference type="GO" id="GO:0032259">
    <property type="term" value="P:methylation"/>
    <property type="evidence" value="ECO:0007669"/>
    <property type="project" value="UniProtKB-KW"/>
</dbReference>
<gene>
    <name evidence="3" type="ORF">FVR03_02040</name>
</gene>
<comment type="caution">
    <text evidence="3">The sequence shown here is derived from an EMBL/GenBank/DDBJ whole genome shotgun (WGS) entry which is preliminary data.</text>
</comment>
<keyword evidence="3" id="KW-0808">Transferase</keyword>
<dbReference type="GO" id="GO:0008168">
    <property type="term" value="F:methyltransferase activity"/>
    <property type="evidence" value="ECO:0007669"/>
    <property type="project" value="UniProtKB-KW"/>
</dbReference>